<reference evidence="3" key="1">
    <citation type="submission" date="2018-08" db="EMBL/GenBank/DDBJ databases">
        <title>Thalassotalea euphylliae genome.</title>
        <authorList>
            <person name="Summers S."/>
            <person name="Rice S.A."/>
            <person name="Freckelton M.L."/>
            <person name="Nedved B.T."/>
            <person name="Hadfield M.G."/>
        </authorList>
    </citation>
    <scope>NUCLEOTIDE SEQUENCE [LARGE SCALE GENOMIC DNA]</scope>
    <source>
        <strain evidence="3">H3</strain>
    </source>
</reference>
<keyword evidence="1" id="KW-0472">Membrane</keyword>
<keyword evidence="1" id="KW-1133">Transmembrane helix</keyword>
<dbReference type="AlphaFoldDB" id="A0A3E0U2X3"/>
<dbReference type="RefSeq" id="WP_116014629.1">
    <property type="nucleotide sequence ID" value="NZ_QUOT01000001.1"/>
</dbReference>
<feature type="transmembrane region" description="Helical" evidence="1">
    <location>
        <begin position="271"/>
        <end position="295"/>
    </location>
</feature>
<dbReference type="Proteomes" id="UP000256899">
    <property type="component" value="Unassembled WGS sequence"/>
</dbReference>
<feature type="transmembrane region" description="Helical" evidence="1">
    <location>
        <begin position="179"/>
        <end position="203"/>
    </location>
</feature>
<feature type="transmembrane region" description="Helical" evidence="1">
    <location>
        <begin position="307"/>
        <end position="326"/>
    </location>
</feature>
<name>A0A3E0U2X3_9GAMM</name>
<protein>
    <submittedName>
        <fullName evidence="2">ABC transporter permease</fullName>
    </submittedName>
</protein>
<evidence type="ECO:0000313" key="3">
    <source>
        <dbReference type="Proteomes" id="UP000256899"/>
    </source>
</evidence>
<dbReference type="Pfam" id="PF12679">
    <property type="entry name" value="ABC2_membrane_2"/>
    <property type="match status" value="1"/>
</dbReference>
<evidence type="ECO:0000313" key="2">
    <source>
        <dbReference type="EMBL" id="REL30362.1"/>
    </source>
</evidence>
<feature type="transmembrane region" description="Helical" evidence="1">
    <location>
        <begin position="237"/>
        <end position="259"/>
    </location>
</feature>
<sequence>MSAGFSQLKALVIKEFKEAFRDKRAMMVAFSMSLLAPVMIMVMSKTMIKEMVDKPPVYAEFVGAEYAPKLVKDLADENILPLAEAEESDLRIWQERGITITIPETYGQDMIEGKIINVVLNADYSDKPSLAPIRRIKDVVRDHARAIGYKRLIMRGVDVRILQPLNLVEQDRAQPSSNAMMISIMLGLYLLMGAFMSGLSIAIDSSAGERERNVLEMLLCQPVSTTKIVLAKLSCSASISILSIILMLVVTSISIGFVDLSKIGATFSIDLYMFVALLGLLIPICILAAALQLFFSFQAKSFKEAQSTVTMLIMLPAFVPFILMFIDDRPMWLDWLPVAGQSIIMEDLFKGLTINWSAFAFTSVTTVALSAVLVMTLAQKLKSEKVVMALS</sequence>
<dbReference type="GO" id="GO:0016020">
    <property type="term" value="C:membrane"/>
    <property type="evidence" value="ECO:0007669"/>
    <property type="project" value="UniProtKB-SubCell"/>
</dbReference>
<dbReference type="PANTHER" id="PTHR43471:SF3">
    <property type="entry name" value="ABC TRANSPORTER PERMEASE PROTEIN NATB"/>
    <property type="match status" value="1"/>
</dbReference>
<dbReference type="GO" id="GO:0140359">
    <property type="term" value="F:ABC-type transporter activity"/>
    <property type="evidence" value="ECO:0007669"/>
    <property type="project" value="InterPro"/>
</dbReference>
<accession>A0A3E0U2X3</accession>
<dbReference type="PANTHER" id="PTHR43471">
    <property type="entry name" value="ABC TRANSPORTER PERMEASE"/>
    <property type="match status" value="1"/>
</dbReference>
<feature type="transmembrane region" description="Helical" evidence="1">
    <location>
        <begin position="356"/>
        <end position="378"/>
    </location>
</feature>
<organism evidence="2 3">
    <name type="scientific">Thalassotalea euphylliae</name>
    <dbReference type="NCBI Taxonomy" id="1655234"/>
    <lineage>
        <taxon>Bacteria</taxon>
        <taxon>Pseudomonadati</taxon>
        <taxon>Pseudomonadota</taxon>
        <taxon>Gammaproteobacteria</taxon>
        <taxon>Alteromonadales</taxon>
        <taxon>Colwelliaceae</taxon>
        <taxon>Thalassotalea</taxon>
    </lineage>
</organism>
<gene>
    <name evidence="2" type="ORF">DXX94_06350</name>
</gene>
<comment type="caution">
    <text evidence="2">The sequence shown here is derived from an EMBL/GenBank/DDBJ whole genome shotgun (WGS) entry which is preliminary data.</text>
</comment>
<proteinExistence type="predicted"/>
<dbReference type="EMBL" id="QUOT01000001">
    <property type="protein sequence ID" value="REL30362.1"/>
    <property type="molecule type" value="Genomic_DNA"/>
</dbReference>
<keyword evidence="1" id="KW-0812">Transmembrane</keyword>
<feature type="transmembrane region" description="Helical" evidence="1">
    <location>
        <begin position="25"/>
        <end position="44"/>
    </location>
</feature>
<evidence type="ECO:0000256" key="1">
    <source>
        <dbReference type="SAM" id="Phobius"/>
    </source>
</evidence>
<keyword evidence="3" id="KW-1185">Reference proteome</keyword>